<accession>D0NYF2</accession>
<protein>
    <submittedName>
        <fullName evidence="2">Uncharacterized protein</fullName>
    </submittedName>
</protein>
<dbReference type="VEuPathDB" id="FungiDB:PITG_18505"/>
<dbReference type="InterPro" id="IPR029063">
    <property type="entry name" value="SAM-dependent_MTases_sf"/>
</dbReference>
<evidence type="ECO:0000313" key="2">
    <source>
        <dbReference type="EMBL" id="EEY68064.1"/>
    </source>
</evidence>
<dbReference type="Gene3D" id="3.40.50.150">
    <property type="entry name" value="Vaccinia Virus protein VP39"/>
    <property type="match status" value="1"/>
</dbReference>
<dbReference type="PANTHER" id="PTHR43836:SF2">
    <property type="entry name" value="CATECHOL O-METHYLTRANSFERASE 1-RELATED"/>
    <property type="match status" value="1"/>
</dbReference>
<proteinExistence type="predicted"/>
<dbReference type="GeneID" id="9462744"/>
<dbReference type="GO" id="GO:0008171">
    <property type="term" value="F:O-methyltransferase activity"/>
    <property type="evidence" value="ECO:0007669"/>
    <property type="project" value="TreeGrafter"/>
</dbReference>
<dbReference type="HOGENOM" id="CLU_651293_0_0_1"/>
<dbReference type="KEGG" id="pif:PITG_18505"/>
<dbReference type="Proteomes" id="UP000006643">
    <property type="component" value="Unassembled WGS sequence"/>
</dbReference>
<evidence type="ECO:0000256" key="1">
    <source>
        <dbReference type="SAM" id="MobiDB-lite"/>
    </source>
</evidence>
<dbReference type="AlphaFoldDB" id="D0NYF2"/>
<organism evidence="2 3">
    <name type="scientific">Phytophthora infestans (strain T30-4)</name>
    <name type="common">Potato late blight agent</name>
    <dbReference type="NCBI Taxonomy" id="403677"/>
    <lineage>
        <taxon>Eukaryota</taxon>
        <taxon>Sar</taxon>
        <taxon>Stramenopiles</taxon>
        <taxon>Oomycota</taxon>
        <taxon>Peronosporomycetes</taxon>
        <taxon>Peronosporales</taxon>
        <taxon>Peronosporaceae</taxon>
        <taxon>Phytophthora</taxon>
    </lineage>
</organism>
<dbReference type="STRING" id="403677.D0NYF2"/>
<gene>
    <name evidence="2" type="ORF">PITG_18505</name>
</gene>
<keyword evidence="3" id="KW-1185">Reference proteome</keyword>
<dbReference type="EMBL" id="DS028186">
    <property type="protein sequence ID" value="EEY68064.1"/>
    <property type="molecule type" value="Genomic_DNA"/>
</dbReference>
<dbReference type="RefSeq" id="XP_002997622.1">
    <property type="nucleotide sequence ID" value="XM_002997576.1"/>
</dbReference>
<dbReference type="InParanoid" id="D0NYF2"/>
<dbReference type="PANTHER" id="PTHR43836">
    <property type="entry name" value="CATECHOL O-METHYLTRANSFERASE 1-RELATED"/>
    <property type="match status" value="1"/>
</dbReference>
<feature type="region of interest" description="Disordered" evidence="1">
    <location>
        <begin position="215"/>
        <end position="285"/>
    </location>
</feature>
<dbReference type="eggNOG" id="ENOG502T1PV">
    <property type="taxonomic scope" value="Eukaryota"/>
</dbReference>
<dbReference type="OrthoDB" id="186626at2759"/>
<name>D0NYF2_PHYIT</name>
<sequence>MSAQPGFNEPWGNGLRPTKKQIDRWTDENSAKCLEYVKQHAERGNPAFVINCIDEFASTNHMMNIGQVPVSLNPSYSPNKSSSCDRYATIANLGGYQYTCAWTSRQKIVYRCSYYRGRQCNDVCPVDFANMWYLWCTIALRADIIDCLCHFKQAVRRKIRKLGISNSAATIAMTPGAFATPHPSLTTFAATVEALARGHVAVIAAIRDRRARGCPRESIQLPQPVELPVEEEISSGGEEDVDDGASSEGETDGTVSDDDDEAGNGGDDDMTDHTQLRPNKKLTGQVKRAVIDEEMRKKKSVVMAELGAYTGYSTVRSASLQSEVVGKESHYYSFKNSPVFAARLYFIDHEKTVNLSDLKMIIGSQTLAPSSVIAAESVVRLGAPDYLEFIENNPQFSTERHTISCGRDGLLLPDLSIATFLG</sequence>
<reference evidence="3" key="1">
    <citation type="journal article" date="2009" name="Nature">
        <title>Genome sequence and analysis of the Irish potato famine pathogen Phytophthora infestans.</title>
        <authorList>
            <consortium name="The Broad Institute Genome Sequencing Platform"/>
            <person name="Haas B.J."/>
            <person name="Kamoun S."/>
            <person name="Zody M.C."/>
            <person name="Jiang R.H."/>
            <person name="Handsaker R.E."/>
            <person name="Cano L.M."/>
            <person name="Grabherr M."/>
            <person name="Kodira C.D."/>
            <person name="Raffaele S."/>
            <person name="Torto-Alalibo T."/>
            <person name="Bozkurt T.O."/>
            <person name="Ah-Fong A.M."/>
            <person name="Alvarado L."/>
            <person name="Anderson V.L."/>
            <person name="Armstrong M.R."/>
            <person name="Avrova A."/>
            <person name="Baxter L."/>
            <person name="Beynon J."/>
            <person name="Boevink P.C."/>
            <person name="Bollmann S.R."/>
            <person name="Bos J.I."/>
            <person name="Bulone V."/>
            <person name="Cai G."/>
            <person name="Cakir C."/>
            <person name="Carrington J.C."/>
            <person name="Chawner M."/>
            <person name="Conti L."/>
            <person name="Costanzo S."/>
            <person name="Ewan R."/>
            <person name="Fahlgren N."/>
            <person name="Fischbach M.A."/>
            <person name="Fugelstad J."/>
            <person name="Gilroy E.M."/>
            <person name="Gnerre S."/>
            <person name="Green P.J."/>
            <person name="Grenville-Briggs L.J."/>
            <person name="Griffith J."/>
            <person name="Grunwald N.J."/>
            <person name="Horn K."/>
            <person name="Horner N.R."/>
            <person name="Hu C.H."/>
            <person name="Huitema E."/>
            <person name="Jeong D.H."/>
            <person name="Jones A.M."/>
            <person name="Jones J.D."/>
            <person name="Jones R.W."/>
            <person name="Karlsson E.K."/>
            <person name="Kunjeti S.G."/>
            <person name="Lamour K."/>
            <person name="Liu Z."/>
            <person name="Ma L."/>
            <person name="Maclean D."/>
            <person name="Chibucos M.C."/>
            <person name="McDonald H."/>
            <person name="McWalters J."/>
            <person name="Meijer H.J."/>
            <person name="Morgan W."/>
            <person name="Morris P.F."/>
            <person name="Munro C.A."/>
            <person name="O'Neill K."/>
            <person name="Ospina-Giraldo M."/>
            <person name="Pinzon A."/>
            <person name="Pritchard L."/>
            <person name="Ramsahoye B."/>
            <person name="Ren Q."/>
            <person name="Restrepo S."/>
            <person name="Roy S."/>
            <person name="Sadanandom A."/>
            <person name="Savidor A."/>
            <person name="Schornack S."/>
            <person name="Schwartz D.C."/>
            <person name="Schumann U.D."/>
            <person name="Schwessinger B."/>
            <person name="Seyer L."/>
            <person name="Sharpe T."/>
            <person name="Silvar C."/>
            <person name="Song J."/>
            <person name="Studholme D.J."/>
            <person name="Sykes S."/>
            <person name="Thines M."/>
            <person name="van de Vondervoort P.J."/>
            <person name="Phuntumart V."/>
            <person name="Wawra S."/>
            <person name="Weide R."/>
            <person name="Win J."/>
            <person name="Young C."/>
            <person name="Zhou S."/>
            <person name="Fry W."/>
            <person name="Meyers B.C."/>
            <person name="van West P."/>
            <person name="Ristaino J."/>
            <person name="Govers F."/>
            <person name="Birch P.R."/>
            <person name="Whisson S.C."/>
            <person name="Judelson H.S."/>
            <person name="Nusbaum C."/>
        </authorList>
    </citation>
    <scope>NUCLEOTIDE SEQUENCE [LARGE SCALE GENOMIC DNA]</scope>
    <source>
        <strain evidence="3">T30-4</strain>
    </source>
</reference>
<feature type="compositionally biased region" description="Acidic residues" evidence="1">
    <location>
        <begin position="228"/>
        <end position="270"/>
    </location>
</feature>
<evidence type="ECO:0000313" key="3">
    <source>
        <dbReference type="Proteomes" id="UP000006643"/>
    </source>
</evidence>